<evidence type="ECO:0000313" key="2">
    <source>
        <dbReference type="Proteomes" id="UP001203880"/>
    </source>
</evidence>
<accession>A0ABT0Q504</accession>
<dbReference type="EMBL" id="JAMFMB010000020">
    <property type="protein sequence ID" value="MCL6284951.1"/>
    <property type="molecule type" value="Genomic_DNA"/>
</dbReference>
<gene>
    <name evidence="1" type="ORF">M3P21_15570</name>
</gene>
<sequence>MRRRRFIANILRTAALLGTVPRVVLGQSQEGDRPMSLTDPEAETLSKWCDLLAPGAARAGVARYVDQNISGRFGESMLLLRYLDSGAMLPFYRGGIAGIEQESQHRFAMGFARLDPQQSGEIVAAAARSKTEAWTTPDPNFFYFISRSDAVDMVYGTEAGFAQLDIPYLAHIDPPKPW</sequence>
<keyword evidence="2" id="KW-1185">Reference proteome</keyword>
<name>A0ABT0Q504_9RHOB</name>
<dbReference type="Proteomes" id="UP001203880">
    <property type="component" value="Unassembled WGS sequence"/>
</dbReference>
<dbReference type="RefSeq" id="WP_249711291.1">
    <property type="nucleotide sequence ID" value="NZ_JAMFMB010000020.1"/>
</dbReference>
<organism evidence="1 2">
    <name type="scientific">Ruegeria spongiae</name>
    <dbReference type="NCBI Taxonomy" id="2942209"/>
    <lineage>
        <taxon>Bacteria</taxon>
        <taxon>Pseudomonadati</taxon>
        <taxon>Pseudomonadota</taxon>
        <taxon>Alphaproteobacteria</taxon>
        <taxon>Rhodobacterales</taxon>
        <taxon>Roseobacteraceae</taxon>
        <taxon>Ruegeria</taxon>
    </lineage>
</organism>
<dbReference type="InterPro" id="IPR027056">
    <property type="entry name" value="Gluconate_2DH_su3"/>
</dbReference>
<protein>
    <submittedName>
        <fullName evidence="1">Gluconate 2-dehydrogenase subunit 3 family protein</fullName>
    </submittedName>
</protein>
<reference evidence="1" key="1">
    <citation type="submission" date="2022-05" db="EMBL/GenBank/DDBJ databases">
        <authorList>
            <person name="Park J.-S."/>
        </authorList>
    </citation>
    <scope>NUCLEOTIDE SEQUENCE</scope>
    <source>
        <strain evidence="1">2012CJ41-6</strain>
    </source>
</reference>
<evidence type="ECO:0000313" key="1">
    <source>
        <dbReference type="EMBL" id="MCL6284951.1"/>
    </source>
</evidence>
<comment type="caution">
    <text evidence="1">The sequence shown here is derived from an EMBL/GenBank/DDBJ whole genome shotgun (WGS) entry which is preliminary data.</text>
</comment>
<dbReference type="Pfam" id="PF13618">
    <property type="entry name" value="Gluconate_2-dh3"/>
    <property type="match status" value="1"/>
</dbReference>
<proteinExistence type="predicted"/>